<reference evidence="1" key="1">
    <citation type="submission" date="2023-05" db="EMBL/GenBank/DDBJ databases">
        <authorList>
            <person name="Stuckert A."/>
        </authorList>
    </citation>
    <scope>NUCLEOTIDE SEQUENCE</scope>
</reference>
<evidence type="ECO:0000313" key="2">
    <source>
        <dbReference type="Proteomes" id="UP001162483"/>
    </source>
</evidence>
<keyword evidence="2" id="KW-1185">Reference proteome</keyword>
<proteinExistence type="predicted"/>
<evidence type="ECO:0000313" key="1">
    <source>
        <dbReference type="EMBL" id="CAI9600940.1"/>
    </source>
</evidence>
<protein>
    <submittedName>
        <fullName evidence="1">Uncharacterized protein</fullName>
    </submittedName>
</protein>
<name>A0ABN9FV12_9NEOB</name>
<accession>A0ABN9FV12</accession>
<dbReference type="EMBL" id="CATNWA010017499">
    <property type="protein sequence ID" value="CAI9600940.1"/>
    <property type="molecule type" value="Genomic_DNA"/>
</dbReference>
<comment type="caution">
    <text evidence="1">The sequence shown here is derived from an EMBL/GenBank/DDBJ whole genome shotgun (WGS) entry which is preliminary data.</text>
</comment>
<organism evidence="1 2">
    <name type="scientific">Staurois parvus</name>
    <dbReference type="NCBI Taxonomy" id="386267"/>
    <lineage>
        <taxon>Eukaryota</taxon>
        <taxon>Metazoa</taxon>
        <taxon>Chordata</taxon>
        <taxon>Craniata</taxon>
        <taxon>Vertebrata</taxon>
        <taxon>Euteleostomi</taxon>
        <taxon>Amphibia</taxon>
        <taxon>Batrachia</taxon>
        <taxon>Anura</taxon>
        <taxon>Neobatrachia</taxon>
        <taxon>Ranoidea</taxon>
        <taxon>Ranidae</taxon>
        <taxon>Staurois</taxon>
    </lineage>
</organism>
<gene>
    <name evidence="1" type="ORF">SPARVUS_LOCUS12899633</name>
</gene>
<dbReference type="Proteomes" id="UP001162483">
    <property type="component" value="Unassembled WGS sequence"/>
</dbReference>
<sequence length="42" mass="4538">MLDPGRVEYSGSGESGYSGYRVWGKGYNECGVRGGAYTVWEG</sequence>